<reference evidence="1 2" key="1">
    <citation type="submission" date="2020-05" db="EMBL/GenBank/DDBJ databases">
        <authorList>
            <person name="Petersen J."/>
            <person name="Sayavedra L."/>
        </authorList>
    </citation>
    <scope>NUCLEOTIDE SEQUENCE [LARGE SCALE GENOMIC DNA]</scope>
    <source>
        <strain evidence="1">B thermophilus SOXS</strain>
    </source>
</reference>
<evidence type="ECO:0008006" key="3">
    <source>
        <dbReference type="Google" id="ProtNLM"/>
    </source>
</evidence>
<accession>A0A8H9CIK1</accession>
<dbReference type="AlphaFoldDB" id="A0A8H9CIK1"/>
<evidence type="ECO:0000313" key="1">
    <source>
        <dbReference type="EMBL" id="CAB5505726.1"/>
    </source>
</evidence>
<keyword evidence="2" id="KW-1185">Reference proteome</keyword>
<gene>
    <name evidence="1" type="ORF">THERMOS_2174</name>
</gene>
<comment type="caution">
    <text evidence="1">The sequence shown here is derived from an EMBL/GenBank/DDBJ whole genome shotgun (WGS) entry which is preliminary data.</text>
</comment>
<dbReference type="EMBL" id="CAESAQ020000093">
    <property type="protein sequence ID" value="CAB5505726.1"/>
    <property type="molecule type" value="Genomic_DNA"/>
</dbReference>
<name>A0A8H9CIK1_9GAMM</name>
<evidence type="ECO:0000313" key="2">
    <source>
        <dbReference type="Proteomes" id="UP000643672"/>
    </source>
</evidence>
<dbReference type="InterPro" id="IPR041854">
    <property type="entry name" value="BFD-like_2Fe2S-bd_dom_sf"/>
</dbReference>
<dbReference type="Proteomes" id="UP000643672">
    <property type="component" value="Unassembled WGS sequence"/>
</dbReference>
<dbReference type="Gene3D" id="1.10.10.1100">
    <property type="entry name" value="BFD-like [2Fe-2S]-binding domain"/>
    <property type="match status" value="1"/>
</dbReference>
<sequence>MDCCNEKIDKKLLCYCFNISEHAYFEALKQNKAHILKEFVVFQTKHNYCHCKNLNPSKQCCLKDFKALEKAKRPIQHKIKR</sequence>
<organism evidence="1 2">
    <name type="scientific">Bathymodiolus thermophilus thioautotrophic gill symbiont</name>
    <dbReference type="NCBI Taxonomy" id="2360"/>
    <lineage>
        <taxon>Bacteria</taxon>
        <taxon>Pseudomonadati</taxon>
        <taxon>Pseudomonadota</taxon>
        <taxon>Gammaproteobacteria</taxon>
        <taxon>sulfur-oxidizing symbionts</taxon>
    </lineage>
</organism>
<proteinExistence type="predicted"/>
<protein>
    <recommendedName>
        <fullName evidence="3">CopZ zinc binding domain-containing protein</fullName>
    </recommendedName>
</protein>